<dbReference type="Gene3D" id="1.25.40.20">
    <property type="entry name" value="Ankyrin repeat-containing domain"/>
    <property type="match status" value="1"/>
</dbReference>
<dbReference type="InterPro" id="IPR036770">
    <property type="entry name" value="Ankyrin_rpt-contain_sf"/>
</dbReference>
<feature type="repeat" description="ANK" evidence="1">
    <location>
        <begin position="137"/>
        <end position="159"/>
    </location>
</feature>
<dbReference type="PANTHER" id="PTHR24128:SF61">
    <property type="entry name" value="ANKYRIN REPEAT-CONTAINING PROTEIN BDA1-LIKE"/>
    <property type="match status" value="1"/>
</dbReference>
<dbReference type="AlphaFoldDB" id="A0A6A6MI11"/>
<gene>
    <name evidence="2" type="ORF">GH714_025683</name>
</gene>
<dbReference type="Proteomes" id="UP000467840">
    <property type="component" value="Chromosome 14"/>
</dbReference>
<comment type="caution">
    <text evidence="2">The sequence shown here is derived from an EMBL/GenBank/DDBJ whole genome shotgun (WGS) entry which is preliminary data.</text>
</comment>
<protein>
    <submittedName>
        <fullName evidence="2">Uncharacterized protein</fullName>
    </submittedName>
</protein>
<organism evidence="2 3">
    <name type="scientific">Hevea brasiliensis</name>
    <name type="common">Para rubber tree</name>
    <name type="synonym">Siphonia brasiliensis</name>
    <dbReference type="NCBI Taxonomy" id="3981"/>
    <lineage>
        <taxon>Eukaryota</taxon>
        <taxon>Viridiplantae</taxon>
        <taxon>Streptophyta</taxon>
        <taxon>Embryophyta</taxon>
        <taxon>Tracheophyta</taxon>
        <taxon>Spermatophyta</taxon>
        <taxon>Magnoliopsida</taxon>
        <taxon>eudicotyledons</taxon>
        <taxon>Gunneridae</taxon>
        <taxon>Pentapetalae</taxon>
        <taxon>rosids</taxon>
        <taxon>fabids</taxon>
        <taxon>Malpighiales</taxon>
        <taxon>Euphorbiaceae</taxon>
        <taxon>Crotonoideae</taxon>
        <taxon>Micrandreae</taxon>
        <taxon>Hevea</taxon>
    </lineage>
</organism>
<feature type="repeat" description="ANK" evidence="1">
    <location>
        <begin position="69"/>
        <end position="91"/>
    </location>
</feature>
<evidence type="ECO:0000313" key="2">
    <source>
        <dbReference type="EMBL" id="KAF2311659.1"/>
    </source>
</evidence>
<sequence length="289" mass="31888">MVARLLEAAQIGDIGYLHKLLTENPFILNNTALFSSENPLHIASIAGHLDFVREILRLKLEFANEINQDGFSPMHMAAARGHIEIVQELMKVDSRLCRLEGKEKKTPLHCAAIKGRAEVVSVMLLCCPNCIEDVTIQGETALHLAVKMNQFQAVNALLDLIRELNREGILEVNAKNNSGLTALDLLLIFPSEAGDTEITEILRGVGAMRAKDISLSPMSSFQSANQNSAFSTPEICQTEQSNLVDYFKFKKGRDSPSEARSALLVVAVLVAWSQPSRRCLGRQLHARSK</sequence>
<keyword evidence="3" id="KW-1185">Reference proteome</keyword>
<dbReference type="PROSITE" id="PS50297">
    <property type="entry name" value="ANK_REP_REGION"/>
    <property type="match status" value="2"/>
</dbReference>
<accession>A0A6A6MI11</accession>
<evidence type="ECO:0000313" key="3">
    <source>
        <dbReference type="Proteomes" id="UP000467840"/>
    </source>
</evidence>
<dbReference type="PANTHER" id="PTHR24128">
    <property type="entry name" value="HOMEOBOX PROTEIN WARIAI"/>
    <property type="match status" value="1"/>
</dbReference>
<evidence type="ECO:0000256" key="1">
    <source>
        <dbReference type="PROSITE-ProRule" id="PRU00023"/>
    </source>
</evidence>
<keyword evidence="1" id="KW-0040">ANK repeat</keyword>
<dbReference type="EMBL" id="JAAGAX010000006">
    <property type="protein sequence ID" value="KAF2311659.1"/>
    <property type="molecule type" value="Genomic_DNA"/>
</dbReference>
<reference evidence="2 3" key="1">
    <citation type="journal article" date="2020" name="Mol. Plant">
        <title>The Chromosome-Based Rubber Tree Genome Provides New Insights into Spurge Genome Evolution and Rubber Biosynthesis.</title>
        <authorList>
            <person name="Liu J."/>
            <person name="Shi C."/>
            <person name="Shi C.C."/>
            <person name="Li W."/>
            <person name="Zhang Q.J."/>
            <person name="Zhang Y."/>
            <person name="Li K."/>
            <person name="Lu H.F."/>
            <person name="Shi C."/>
            <person name="Zhu S.T."/>
            <person name="Xiao Z.Y."/>
            <person name="Nan H."/>
            <person name="Yue Y."/>
            <person name="Zhu X.G."/>
            <person name="Wu Y."/>
            <person name="Hong X.N."/>
            <person name="Fan G.Y."/>
            <person name="Tong Y."/>
            <person name="Zhang D."/>
            <person name="Mao C.L."/>
            <person name="Liu Y.L."/>
            <person name="Hao S.J."/>
            <person name="Liu W.Q."/>
            <person name="Lv M.Q."/>
            <person name="Zhang H.B."/>
            <person name="Liu Y."/>
            <person name="Hu-Tang G.R."/>
            <person name="Wang J.P."/>
            <person name="Wang J.H."/>
            <person name="Sun Y.H."/>
            <person name="Ni S.B."/>
            <person name="Chen W.B."/>
            <person name="Zhang X.C."/>
            <person name="Jiao Y.N."/>
            <person name="Eichler E.E."/>
            <person name="Li G.H."/>
            <person name="Liu X."/>
            <person name="Gao L.Z."/>
        </authorList>
    </citation>
    <scope>NUCLEOTIDE SEQUENCE [LARGE SCALE GENOMIC DNA]</scope>
    <source>
        <strain evidence="3">cv. GT1</strain>
        <tissue evidence="2">Leaf</tissue>
    </source>
</reference>
<dbReference type="SUPFAM" id="SSF48403">
    <property type="entry name" value="Ankyrin repeat"/>
    <property type="match status" value="1"/>
</dbReference>
<dbReference type="SMART" id="SM00248">
    <property type="entry name" value="ANK"/>
    <property type="match status" value="5"/>
</dbReference>
<name>A0A6A6MI11_HEVBR</name>
<dbReference type="InterPro" id="IPR002110">
    <property type="entry name" value="Ankyrin_rpt"/>
</dbReference>
<dbReference type="Pfam" id="PF12796">
    <property type="entry name" value="Ank_2"/>
    <property type="match status" value="2"/>
</dbReference>
<proteinExistence type="predicted"/>
<dbReference type="PROSITE" id="PS50088">
    <property type="entry name" value="ANK_REPEAT"/>
    <property type="match status" value="2"/>
</dbReference>